<evidence type="ECO:0000313" key="3">
    <source>
        <dbReference type="Proteomes" id="UP000034785"/>
    </source>
</evidence>
<dbReference type="AlphaFoldDB" id="A0A0G1E3F4"/>
<dbReference type="PROSITE" id="PS51257">
    <property type="entry name" value="PROKAR_LIPOPROTEIN"/>
    <property type="match status" value="1"/>
</dbReference>
<protein>
    <submittedName>
        <fullName evidence="2">Uncharacterized protein</fullName>
    </submittedName>
</protein>
<reference evidence="2 3" key="1">
    <citation type="journal article" date="2015" name="Nature">
        <title>rRNA introns, odd ribosomes, and small enigmatic genomes across a large radiation of phyla.</title>
        <authorList>
            <person name="Brown C.T."/>
            <person name="Hug L.A."/>
            <person name="Thomas B.C."/>
            <person name="Sharon I."/>
            <person name="Castelle C.J."/>
            <person name="Singh A."/>
            <person name="Wilkins M.J."/>
            <person name="Williams K.H."/>
            <person name="Banfield J.F."/>
        </authorList>
    </citation>
    <scope>NUCLEOTIDE SEQUENCE [LARGE SCALE GENOMIC DNA]</scope>
</reference>
<proteinExistence type="predicted"/>
<feature type="chain" id="PRO_5002536668" evidence="1">
    <location>
        <begin position="27"/>
        <end position="268"/>
    </location>
</feature>
<dbReference type="Proteomes" id="UP000034785">
    <property type="component" value="Unassembled WGS sequence"/>
</dbReference>
<gene>
    <name evidence="2" type="ORF">UV41_C0064G0002</name>
</gene>
<sequence length="268" mass="29090">MKTKFTLLFLISLLSLVLFPTPSTLAQSCPSVGAGTSRIQLENGFLTVRDSQGQANTKFQASDKCIIGAPASVPQFSIPTYAEMKSLYITQNKLVEPTPGPQTFTNSQPHLSQNTAYLYTIDQTDTDTGNLTVDQNFKVPKGATVVVFVDGDLTINDNIGDEKDSGVIFVVQKEVRVTPSVTSVNAFIITHGGFCSSYASGSCISSVGKLTINGSVISFSSDPLKQPQFKRTNGLNVDPSEEIIYQPKYLVLLKNTFAKTLQIWSEIQ</sequence>
<evidence type="ECO:0000313" key="2">
    <source>
        <dbReference type="EMBL" id="KKS69103.1"/>
    </source>
</evidence>
<feature type="signal peptide" evidence="1">
    <location>
        <begin position="1"/>
        <end position="26"/>
    </location>
</feature>
<name>A0A0G1E3F4_9BACT</name>
<comment type="caution">
    <text evidence="2">The sequence shown here is derived from an EMBL/GenBank/DDBJ whole genome shotgun (WGS) entry which is preliminary data.</text>
</comment>
<evidence type="ECO:0000256" key="1">
    <source>
        <dbReference type="SAM" id="SignalP"/>
    </source>
</evidence>
<keyword evidence="1" id="KW-0732">Signal</keyword>
<organism evidence="2 3">
    <name type="scientific">Candidatus Daviesbacteria bacterium GW2011_GWA2_42_7</name>
    <dbReference type="NCBI Taxonomy" id="1618425"/>
    <lineage>
        <taxon>Bacteria</taxon>
        <taxon>Candidatus Daviesiibacteriota</taxon>
    </lineage>
</organism>
<dbReference type="EMBL" id="LCEJ01000064">
    <property type="protein sequence ID" value="KKS69103.1"/>
    <property type="molecule type" value="Genomic_DNA"/>
</dbReference>
<accession>A0A0G1E3F4</accession>